<reference evidence="2" key="1">
    <citation type="submission" date="2022-11" db="UniProtKB">
        <authorList>
            <consortium name="WormBaseParasite"/>
        </authorList>
    </citation>
    <scope>IDENTIFICATION</scope>
</reference>
<dbReference type="Proteomes" id="UP000887565">
    <property type="component" value="Unplaced"/>
</dbReference>
<organism evidence="1 2">
    <name type="scientific">Romanomermis culicivorax</name>
    <name type="common">Nematode worm</name>
    <dbReference type="NCBI Taxonomy" id="13658"/>
    <lineage>
        <taxon>Eukaryota</taxon>
        <taxon>Metazoa</taxon>
        <taxon>Ecdysozoa</taxon>
        <taxon>Nematoda</taxon>
        <taxon>Enoplea</taxon>
        <taxon>Dorylaimia</taxon>
        <taxon>Mermithida</taxon>
        <taxon>Mermithoidea</taxon>
        <taxon>Mermithidae</taxon>
        <taxon>Romanomermis</taxon>
    </lineage>
</organism>
<keyword evidence="1" id="KW-1185">Reference proteome</keyword>
<evidence type="ECO:0000313" key="1">
    <source>
        <dbReference type="Proteomes" id="UP000887565"/>
    </source>
</evidence>
<dbReference type="WBParaSite" id="nRc.2.0.1.t37452-RA">
    <property type="protein sequence ID" value="nRc.2.0.1.t37452-RA"/>
    <property type="gene ID" value="nRc.2.0.1.g37452"/>
</dbReference>
<evidence type="ECO:0000313" key="2">
    <source>
        <dbReference type="WBParaSite" id="nRc.2.0.1.t37452-RA"/>
    </source>
</evidence>
<dbReference type="AlphaFoldDB" id="A0A915KFF7"/>
<protein>
    <submittedName>
        <fullName evidence="2">Uncharacterized protein</fullName>
    </submittedName>
</protein>
<proteinExistence type="predicted"/>
<name>A0A915KFF7_ROMCU</name>
<sequence length="124" mass="14092">MANKRDITVHEFCNATNTEDLSIEFARQHNLILAADSIRQQHQRNGFCLMGTPNCNVSQDEKSHTKVSLKAALTIIYLWANKLSILQSKNLIGDLVIDDHTYIDWRNYICEKKRSSPIACASTL</sequence>
<accession>A0A915KFF7</accession>